<reference evidence="7 8" key="1">
    <citation type="submission" date="2019-02" db="EMBL/GenBank/DDBJ databases">
        <title>Deep-cultivation of Planctomycetes and their phenomic and genomic characterization uncovers novel biology.</title>
        <authorList>
            <person name="Wiegand S."/>
            <person name="Jogler M."/>
            <person name="Boedeker C."/>
            <person name="Pinto D."/>
            <person name="Vollmers J."/>
            <person name="Rivas-Marin E."/>
            <person name="Kohn T."/>
            <person name="Peeters S.H."/>
            <person name="Heuer A."/>
            <person name="Rast P."/>
            <person name="Oberbeckmann S."/>
            <person name="Bunk B."/>
            <person name="Jeske O."/>
            <person name="Meyerdierks A."/>
            <person name="Storesund J.E."/>
            <person name="Kallscheuer N."/>
            <person name="Luecker S."/>
            <person name="Lage O.M."/>
            <person name="Pohl T."/>
            <person name="Merkel B.J."/>
            <person name="Hornburger P."/>
            <person name="Mueller R.-W."/>
            <person name="Bruemmer F."/>
            <person name="Labrenz M."/>
            <person name="Spormann A.M."/>
            <person name="Op Den Camp H."/>
            <person name="Overmann J."/>
            <person name="Amann R."/>
            <person name="Jetten M.S.M."/>
            <person name="Mascher T."/>
            <person name="Medema M.H."/>
            <person name="Devos D.P."/>
            <person name="Kaster A.-K."/>
            <person name="Ovreas L."/>
            <person name="Rohde M."/>
            <person name="Galperin M.Y."/>
            <person name="Jogler C."/>
        </authorList>
    </citation>
    <scope>NUCLEOTIDE SEQUENCE [LARGE SCALE GENOMIC DNA]</scope>
    <source>
        <strain evidence="7 8">Poly41</strain>
    </source>
</reference>
<dbReference type="EC" id="2.7.13.3" evidence="2"/>
<evidence type="ECO:0000256" key="3">
    <source>
        <dbReference type="ARBA" id="ARBA00022553"/>
    </source>
</evidence>
<dbReference type="InterPro" id="IPR005467">
    <property type="entry name" value="His_kinase_dom"/>
</dbReference>
<dbReference type="Gene3D" id="3.30.565.10">
    <property type="entry name" value="Histidine kinase-like ATPase, C-terminal domain"/>
    <property type="match status" value="1"/>
</dbReference>
<dbReference type="GO" id="GO:0000155">
    <property type="term" value="F:phosphorelay sensor kinase activity"/>
    <property type="evidence" value="ECO:0007669"/>
    <property type="project" value="TreeGrafter"/>
</dbReference>
<dbReference type="InterPro" id="IPR003594">
    <property type="entry name" value="HATPase_dom"/>
</dbReference>
<dbReference type="PANTHER" id="PTHR43547">
    <property type="entry name" value="TWO-COMPONENT HISTIDINE KINASE"/>
    <property type="match status" value="1"/>
</dbReference>
<dbReference type="PRINTS" id="PR00344">
    <property type="entry name" value="BCTRLSENSOR"/>
</dbReference>
<dbReference type="PROSITE" id="PS50110">
    <property type="entry name" value="RESPONSE_REGULATORY"/>
    <property type="match status" value="1"/>
</dbReference>
<accession>A0A5C6D8L6</accession>
<organism evidence="7 8">
    <name type="scientific">Novipirellula artificiosorum</name>
    <dbReference type="NCBI Taxonomy" id="2528016"/>
    <lineage>
        <taxon>Bacteria</taxon>
        <taxon>Pseudomonadati</taxon>
        <taxon>Planctomycetota</taxon>
        <taxon>Planctomycetia</taxon>
        <taxon>Pirellulales</taxon>
        <taxon>Pirellulaceae</taxon>
        <taxon>Novipirellula</taxon>
    </lineage>
</organism>
<comment type="caution">
    <text evidence="7">The sequence shown here is derived from an EMBL/GenBank/DDBJ whole genome shotgun (WGS) entry which is preliminary data.</text>
</comment>
<dbReference type="InterPro" id="IPR036890">
    <property type="entry name" value="HATPase_C_sf"/>
</dbReference>
<keyword evidence="7" id="KW-0418">Kinase</keyword>
<proteinExistence type="predicted"/>
<feature type="domain" description="Histidine kinase" evidence="5">
    <location>
        <begin position="1"/>
        <end position="105"/>
    </location>
</feature>
<evidence type="ECO:0000256" key="4">
    <source>
        <dbReference type="PROSITE-ProRule" id="PRU00169"/>
    </source>
</evidence>
<evidence type="ECO:0000256" key="1">
    <source>
        <dbReference type="ARBA" id="ARBA00000085"/>
    </source>
</evidence>
<dbReference type="CDD" id="cd17580">
    <property type="entry name" value="REC_2_DhkD-like"/>
    <property type="match status" value="1"/>
</dbReference>
<dbReference type="SUPFAM" id="SSF55874">
    <property type="entry name" value="ATPase domain of HSP90 chaperone/DNA topoisomerase II/histidine kinase"/>
    <property type="match status" value="1"/>
</dbReference>
<dbReference type="SUPFAM" id="SSF52172">
    <property type="entry name" value="CheY-like"/>
    <property type="match status" value="1"/>
</dbReference>
<dbReference type="InterPro" id="IPR004358">
    <property type="entry name" value="Sig_transdc_His_kin-like_C"/>
</dbReference>
<feature type="domain" description="Response regulatory" evidence="6">
    <location>
        <begin position="123"/>
        <end position="239"/>
    </location>
</feature>
<dbReference type="InterPro" id="IPR011006">
    <property type="entry name" value="CheY-like_superfamily"/>
</dbReference>
<dbReference type="EMBL" id="SJPV01000014">
    <property type="protein sequence ID" value="TWU32047.1"/>
    <property type="molecule type" value="Genomic_DNA"/>
</dbReference>
<keyword evidence="8" id="KW-1185">Reference proteome</keyword>
<dbReference type="PROSITE" id="PS50109">
    <property type="entry name" value="HIS_KIN"/>
    <property type="match status" value="1"/>
</dbReference>
<dbReference type="Pfam" id="PF00072">
    <property type="entry name" value="Response_reg"/>
    <property type="match status" value="1"/>
</dbReference>
<evidence type="ECO:0000256" key="2">
    <source>
        <dbReference type="ARBA" id="ARBA00012438"/>
    </source>
</evidence>
<keyword evidence="3 4" id="KW-0597">Phosphoprotein</keyword>
<evidence type="ECO:0000313" key="7">
    <source>
        <dbReference type="EMBL" id="TWU32047.1"/>
    </source>
</evidence>
<dbReference type="Gene3D" id="3.40.50.2300">
    <property type="match status" value="1"/>
</dbReference>
<dbReference type="InterPro" id="IPR001789">
    <property type="entry name" value="Sig_transdc_resp-reg_receiver"/>
</dbReference>
<dbReference type="Proteomes" id="UP000319143">
    <property type="component" value="Unassembled WGS sequence"/>
</dbReference>
<evidence type="ECO:0000259" key="6">
    <source>
        <dbReference type="PROSITE" id="PS50110"/>
    </source>
</evidence>
<keyword evidence="7" id="KW-0808">Transferase</keyword>
<feature type="modified residue" description="4-aspartylphosphate" evidence="4">
    <location>
        <position position="172"/>
    </location>
</feature>
<dbReference type="SMART" id="SM00387">
    <property type="entry name" value="HATPase_c"/>
    <property type="match status" value="1"/>
</dbReference>
<name>A0A5C6D8L6_9BACT</name>
<dbReference type="AlphaFoldDB" id="A0A5C6D8L6"/>
<evidence type="ECO:0000313" key="8">
    <source>
        <dbReference type="Proteomes" id="UP000319143"/>
    </source>
</evidence>
<comment type="catalytic activity">
    <reaction evidence="1">
        <text>ATP + protein L-histidine = ADP + protein N-phospho-L-histidine.</text>
        <dbReference type="EC" id="2.7.13.3"/>
    </reaction>
</comment>
<gene>
    <name evidence="7" type="primary">tmoS_3</name>
    <name evidence="7" type="ORF">Poly41_59350</name>
</gene>
<evidence type="ECO:0000259" key="5">
    <source>
        <dbReference type="PROSITE" id="PS50109"/>
    </source>
</evidence>
<dbReference type="Pfam" id="PF02518">
    <property type="entry name" value="HATPase_c"/>
    <property type="match status" value="1"/>
</dbReference>
<protein>
    <recommendedName>
        <fullName evidence="2">histidine kinase</fullName>
        <ecNumber evidence="2">2.7.13.3</ecNumber>
    </recommendedName>
</protein>
<dbReference type="SMART" id="SM00448">
    <property type="entry name" value="REC"/>
    <property type="match status" value="1"/>
</dbReference>
<dbReference type="RefSeq" id="WP_197231720.1">
    <property type="nucleotide sequence ID" value="NZ_SJPV01000014.1"/>
</dbReference>
<dbReference type="PANTHER" id="PTHR43547:SF2">
    <property type="entry name" value="HYBRID SIGNAL TRANSDUCTION HISTIDINE KINASE C"/>
    <property type="match status" value="1"/>
</dbReference>
<sequence>MINLLINASKYTLPGGAIWFDLDRENDRVVITVRDSGEGVPKELQESIFEMFVQSETTLARSSGGMGVGLSLARIITEAHDGTISVQSDGVGHGSTFKIQLPLSERPLVQKLVAKPVAFDGRKLLLVEDNDDARMMLSETLRLEGFVVAEASDGPSALEQFQNFKPEIALIDIGLPEMDGYQIASKVRKMDGFDKTTLIALTGYARESDRQAAIEAGFDFHLAKPLNPIKFYERIAAKGPAARADNSTHA</sequence>